<feature type="region of interest" description="Disordered" evidence="1">
    <location>
        <begin position="10"/>
        <end position="74"/>
    </location>
</feature>
<feature type="compositionally biased region" description="Basic and acidic residues" evidence="1">
    <location>
        <begin position="704"/>
        <end position="720"/>
    </location>
</feature>
<sequence length="995" mass="106709">MPRTVLCAARILPRAELPSPGQSSQGPSTGAAAGSPQNGTSQPGIPQPGSSPNGSTTTTTSPTGNAQTTEIAHPPPGVNLEGAVGIAMGCLVAGILIGLAAMILFHRRRTYGTRRRAPEAPVARQLPVQAQTPQKLLPWHKDMFELGPFLLDSSSDKDIAGMLDEAGQLIEQHVENNYHAKPVSTSPHELTKALQGLGVEGVDGKGSSVSAATLTSLALESGTRRLALRHLLSLVIFSSMDLDRIRRQKIPGHPPSILPAPMVAFVQAQPGPGLYENREALMQATARAATQWRVLAAYLMNGKRCDRTALEADPEALKAQAAALAQALDAVLAPFARPGQVENLVAVILESARLGYVLVSQPNDWRFEHSRSGGGSSSSSGGGNENGKKVDAGGLELVWLRGLRIRLGQGDGICDCSAGAGAAAAATTTTTTTATTAVTPATAVTTATAGFVFQGHLPNWAPVIKMAPMISPSRCTTAYMSLFSPAARISGHANPSPSAVKRHKTRGQWRAYACNPVALTYLVSLQGALEIVLFAIEIKGIPAEVEEHMGQMRLFNNDINRLVSLRDANKDELPPDRQLHHQEVINGAQKVLQEACTILARCDPDIVDHGRMSLMSRLSWKIDVSSEFKSILPRVAQYETRVTGAIQEISFFNYLHPVRSEAMRTLRESEQMEREAIAKEDDIGALLRSRTGSFYNPPLPPKRKPLEDKDKRNSLGRRGEQPQSLPSADPATPRLGGRRSQFFKKSPKPIATDAGSQPKPRPMSSMPLAAVGIPEEEDAVSVAPSEKKGTWWRKSSSLSRSSSDASSQSRNQPQVLSHPTSPTDDNTPWQEKQQSPQQSPRPDLRHRMSMLSFKRSSLPSFPDPAASPATAVSSLSRTSSGRTTATHASQCNCGARSPTSPTSSYLFTSPPTSCASTPNIPQADLAGPTWSVYSGGGGDSYTPKSTYFGLPSRPQRPVFVSLEDRMRNGDYQTVAEDDEEEYAELGELVELAELP</sequence>
<protein>
    <submittedName>
        <fullName evidence="3">Uncharacterized protein</fullName>
    </submittedName>
</protein>
<keyword evidence="2" id="KW-1133">Transmembrane helix</keyword>
<proteinExistence type="predicted"/>
<feature type="compositionally biased region" description="Low complexity" evidence="1">
    <location>
        <begin position="18"/>
        <end position="69"/>
    </location>
</feature>
<feature type="compositionally biased region" description="Gly residues" evidence="1">
    <location>
        <begin position="372"/>
        <end position="385"/>
    </location>
</feature>
<feature type="compositionally biased region" description="Polar residues" evidence="1">
    <location>
        <begin position="810"/>
        <end position="840"/>
    </location>
</feature>
<gene>
    <name evidence="3" type="ORF">OOU_Y34scaffold00567g78</name>
</gene>
<dbReference type="Proteomes" id="UP000011086">
    <property type="component" value="Unassembled WGS sequence"/>
</dbReference>
<evidence type="ECO:0000256" key="1">
    <source>
        <dbReference type="SAM" id="MobiDB-lite"/>
    </source>
</evidence>
<dbReference type="AlphaFoldDB" id="A0AA97NX47"/>
<feature type="region of interest" description="Disordered" evidence="1">
    <location>
        <begin position="689"/>
        <end position="920"/>
    </location>
</feature>
<feature type="compositionally biased region" description="Low complexity" evidence="1">
    <location>
        <begin position="795"/>
        <end position="809"/>
    </location>
</feature>
<organism evidence="3">
    <name type="scientific">Pyricularia oryzae (strain Y34)</name>
    <name type="common">Rice blast fungus</name>
    <name type="synonym">Magnaporthe oryzae</name>
    <dbReference type="NCBI Taxonomy" id="1143189"/>
    <lineage>
        <taxon>Eukaryota</taxon>
        <taxon>Fungi</taxon>
        <taxon>Dikarya</taxon>
        <taxon>Ascomycota</taxon>
        <taxon>Pezizomycotina</taxon>
        <taxon>Sordariomycetes</taxon>
        <taxon>Sordariomycetidae</taxon>
        <taxon>Magnaporthales</taxon>
        <taxon>Pyriculariaceae</taxon>
        <taxon>Pyricularia</taxon>
    </lineage>
</organism>
<feature type="region of interest" description="Disordered" evidence="1">
    <location>
        <begin position="367"/>
        <end position="387"/>
    </location>
</feature>
<reference evidence="3" key="1">
    <citation type="journal article" date="2012" name="PLoS Genet.">
        <title>Comparative analysis of the genomes of two field isolates of the rice blast fungus Magnaporthe oryzae.</title>
        <authorList>
            <person name="Xue M."/>
            <person name="Yang J."/>
            <person name="Li Z."/>
            <person name="Hu S."/>
            <person name="Yao N."/>
            <person name="Dean R.A."/>
            <person name="Zhao W."/>
            <person name="Shen M."/>
            <person name="Zhang H."/>
            <person name="Li C."/>
            <person name="Liu L."/>
            <person name="Cao L."/>
            <person name="Xu X."/>
            <person name="Xing Y."/>
            <person name="Hsiang T."/>
            <person name="Zhang Z."/>
            <person name="Xu J.R."/>
            <person name="Peng Y.L."/>
        </authorList>
    </citation>
    <scope>NUCLEOTIDE SEQUENCE</scope>
    <source>
        <strain evidence="3">Y34</strain>
    </source>
</reference>
<feature type="compositionally biased region" description="Low complexity" evidence="1">
    <location>
        <begin position="869"/>
        <end position="889"/>
    </location>
</feature>
<feature type="compositionally biased region" description="Polar residues" evidence="1">
    <location>
        <begin position="897"/>
        <end position="920"/>
    </location>
</feature>
<keyword evidence="2" id="KW-0472">Membrane</keyword>
<dbReference type="EMBL" id="JH793087">
    <property type="protein sequence ID" value="ELQ37931.1"/>
    <property type="molecule type" value="Genomic_DNA"/>
</dbReference>
<name>A0AA97NX47_PYRO3</name>
<evidence type="ECO:0000256" key="2">
    <source>
        <dbReference type="SAM" id="Phobius"/>
    </source>
</evidence>
<evidence type="ECO:0000313" key="3">
    <source>
        <dbReference type="EMBL" id="ELQ37931.1"/>
    </source>
</evidence>
<accession>A0AA97NX47</accession>
<feature type="transmembrane region" description="Helical" evidence="2">
    <location>
        <begin position="83"/>
        <end position="105"/>
    </location>
</feature>
<keyword evidence="2" id="KW-0812">Transmembrane</keyword>